<sequence length="212" mass="25106">MRKEVEMVYRRIDELIEPEYNPRKITAKQREDIKRSLTKFGFVQPLVVNTHPDRLNIIVGGNQRKKIAESMGFEEAPCIEVCLDLEQEKELNLRLNKNQAEFDMELLHEYFDRSFLFDVGFTEKEVGKLQSEFDEKFNAITNDNAEMPIVPQFNEKYDSVIIFCNNELDFNWIRNVLRLEKSKDYKNSRVGEARVLTVQQFQKIWEEATGNE</sequence>
<dbReference type="AlphaFoldDB" id="A0A644VFR6"/>
<proteinExistence type="predicted"/>
<name>A0A644VFR6_9ZZZZ</name>
<reference evidence="2" key="1">
    <citation type="submission" date="2019-08" db="EMBL/GenBank/DDBJ databases">
        <authorList>
            <person name="Kucharzyk K."/>
            <person name="Murdoch R.W."/>
            <person name="Higgins S."/>
            <person name="Loffler F."/>
        </authorList>
    </citation>
    <scope>NUCLEOTIDE SEQUENCE</scope>
</reference>
<gene>
    <name evidence="2" type="ORF">SDC9_36276</name>
</gene>
<evidence type="ECO:0000259" key="1">
    <source>
        <dbReference type="SMART" id="SM00470"/>
    </source>
</evidence>
<dbReference type="InterPro" id="IPR003115">
    <property type="entry name" value="ParB_N"/>
</dbReference>
<dbReference type="SMART" id="SM00470">
    <property type="entry name" value="ParB"/>
    <property type="match status" value="1"/>
</dbReference>
<dbReference type="CDD" id="cd16401">
    <property type="entry name" value="ParB_N_like_MT"/>
    <property type="match status" value="1"/>
</dbReference>
<evidence type="ECO:0000313" key="2">
    <source>
        <dbReference type="EMBL" id="MPL90229.1"/>
    </source>
</evidence>
<dbReference type="Gene3D" id="3.90.1530.10">
    <property type="entry name" value="Conserved hypothetical protein from pyrococcus furiosus pfu- 392566-001, ParB domain"/>
    <property type="match status" value="1"/>
</dbReference>
<dbReference type="SUPFAM" id="SSF110849">
    <property type="entry name" value="ParB/Sulfiredoxin"/>
    <property type="match status" value="1"/>
</dbReference>
<dbReference type="EMBL" id="VSSQ01000298">
    <property type="protein sequence ID" value="MPL90229.1"/>
    <property type="molecule type" value="Genomic_DNA"/>
</dbReference>
<dbReference type="Pfam" id="PF02195">
    <property type="entry name" value="ParB_N"/>
    <property type="match status" value="1"/>
</dbReference>
<dbReference type="InterPro" id="IPR036086">
    <property type="entry name" value="ParB/Sulfiredoxin_sf"/>
</dbReference>
<organism evidence="2">
    <name type="scientific">bioreactor metagenome</name>
    <dbReference type="NCBI Taxonomy" id="1076179"/>
    <lineage>
        <taxon>unclassified sequences</taxon>
        <taxon>metagenomes</taxon>
        <taxon>ecological metagenomes</taxon>
    </lineage>
</organism>
<protein>
    <recommendedName>
        <fullName evidence="1">ParB-like N-terminal domain-containing protein</fullName>
    </recommendedName>
</protein>
<accession>A0A644VFR6</accession>
<feature type="domain" description="ParB-like N-terminal" evidence="1">
    <location>
        <begin position="8"/>
        <end position="97"/>
    </location>
</feature>
<comment type="caution">
    <text evidence="2">The sequence shown here is derived from an EMBL/GenBank/DDBJ whole genome shotgun (WGS) entry which is preliminary data.</text>
</comment>